<proteinExistence type="predicted"/>
<dbReference type="InterPro" id="IPR008969">
    <property type="entry name" value="CarboxyPept-like_regulatory"/>
</dbReference>
<gene>
    <name evidence="5" type="ORF">SAMN05216480_11832</name>
</gene>
<dbReference type="SUPFAM" id="SSF49464">
    <property type="entry name" value="Carboxypeptidase regulatory domain-like"/>
    <property type="match status" value="1"/>
</dbReference>
<keyword evidence="3" id="KW-0998">Cell outer membrane</keyword>
<keyword evidence="2" id="KW-0472">Membrane</keyword>
<dbReference type="Pfam" id="PF13715">
    <property type="entry name" value="CarbopepD_reg_2"/>
    <property type="match status" value="1"/>
</dbReference>
<evidence type="ECO:0000256" key="2">
    <source>
        <dbReference type="ARBA" id="ARBA00023136"/>
    </source>
</evidence>
<protein>
    <submittedName>
        <fullName evidence="5">CarboxypepD_reg-like domain-containing protein</fullName>
    </submittedName>
</protein>
<evidence type="ECO:0000256" key="3">
    <source>
        <dbReference type="ARBA" id="ARBA00023237"/>
    </source>
</evidence>
<name>A0A1I7IN39_9FLAO</name>
<dbReference type="SUPFAM" id="SSF56935">
    <property type="entry name" value="Porins"/>
    <property type="match status" value="1"/>
</dbReference>
<evidence type="ECO:0000313" key="6">
    <source>
        <dbReference type="Proteomes" id="UP000199138"/>
    </source>
</evidence>
<reference evidence="5 6" key="1">
    <citation type="submission" date="2016-10" db="EMBL/GenBank/DDBJ databases">
        <authorList>
            <person name="de Groot N.N."/>
        </authorList>
    </citation>
    <scope>NUCLEOTIDE SEQUENCE [LARGE SCALE GENOMIC DNA]</scope>
    <source>
        <strain evidence="5 6">CGMCC 1.12333</strain>
    </source>
</reference>
<dbReference type="EMBL" id="FPBK01000018">
    <property type="protein sequence ID" value="SFU74340.1"/>
    <property type="molecule type" value="Genomic_DNA"/>
</dbReference>
<dbReference type="OrthoDB" id="9803050at2"/>
<organism evidence="5 6">
    <name type="scientific">Pustulibacterium marinum</name>
    <dbReference type="NCBI Taxonomy" id="1224947"/>
    <lineage>
        <taxon>Bacteria</taxon>
        <taxon>Pseudomonadati</taxon>
        <taxon>Bacteroidota</taxon>
        <taxon>Flavobacteriia</taxon>
        <taxon>Flavobacteriales</taxon>
        <taxon>Flavobacteriaceae</taxon>
        <taxon>Pustulibacterium</taxon>
    </lineage>
</organism>
<sequence>MSPKIFRFLILHLFSFISWSQSGNNTISLADALHSIEAKTAIKFNYIEQEIQHITLSYIPNGAITHIIDDLEKQTQLVFTKVSDHYYVIQTKKEIVNASCFLVLDSLHKQPLANVQIYFKESLSTIFTDQTGRFCIPNMTKDELVLSLLGYQDLTLSVQTLLKKPATEILMQPKLLELEEVEVVQLLTRGIQQQRNGSYKVHSKNTGLLPGLTEPDVLQTLQQLPGAISLDETISNISLRGGTNDQNLILWNGIRMYQSGHFFGLISAFNPNLSQSITVFKNATPAQYGQSVSGTVLIDTHLENNLANENSIGVNLLNVDFNTSFNTSKNTIWQFSGRRSTTNFYQSPTYKSYLKRIFQNTTITNLFLDETVAYQSTEDFYFYDLTAQVHQKIGNTSSLQINSIFIGNDLDVNQTITENTTQTTENSTLKQHTLAANMTFSKQWNTKLATSLTGHFNTYQIQSHNLFIENVRELAQESTVEDKGFILQNTYKQNSNVTYTVGYELSDITMNNLNKDNTMVLNNERQNLTTHSLFSQATAQLQKLYFTAGLRQSYYSSLKRYYLEPRFLVRYTPNTNISVALQGEMKSQATHQVTQQEEDFLGLEKKRWTLANETDLPVSYSHQISTSIRFTNNHWLLTAEPFFKNVQHINSKAQGFNNQYEFENALGMYTVYGIEFLAQKQWNTITAWINYQYNHNKYSFKDLHHTSFTSNQEVPHALRSGFIYDDKQWQFGIGATYTSGRYYTQPASRVPVYDANQNLVISYENVNTSQLNNYLQFNSSASFTHSLSKRLTIKLGVSCLNLFNSSETIHKNYRINSQNSTIQEINVSALERTFNGFIRLYF</sequence>
<feature type="domain" description="TonB-dependent receptor plug" evidence="4">
    <location>
        <begin position="216"/>
        <end position="294"/>
    </location>
</feature>
<dbReference type="Pfam" id="PF07715">
    <property type="entry name" value="Plug"/>
    <property type="match status" value="1"/>
</dbReference>
<dbReference type="InterPro" id="IPR037066">
    <property type="entry name" value="Plug_dom_sf"/>
</dbReference>
<evidence type="ECO:0000256" key="1">
    <source>
        <dbReference type="ARBA" id="ARBA00004442"/>
    </source>
</evidence>
<dbReference type="Proteomes" id="UP000199138">
    <property type="component" value="Unassembled WGS sequence"/>
</dbReference>
<dbReference type="AlphaFoldDB" id="A0A1I7IN39"/>
<keyword evidence="6" id="KW-1185">Reference proteome</keyword>
<dbReference type="STRING" id="1224947.SAMN05216480_11832"/>
<dbReference type="InterPro" id="IPR012910">
    <property type="entry name" value="Plug_dom"/>
</dbReference>
<accession>A0A1I7IN39</accession>
<dbReference type="Gene3D" id="2.40.170.20">
    <property type="entry name" value="TonB-dependent receptor, beta-barrel domain"/>
    <property type="match status" value="1"/>
</dbReference>
<comment type="subcellular location">
    <subcellularLocation>
        <location evidence="1">Cell outer membrane</location>
    </subcellularLocation>
</comment>
<dbReference type="Gene3D" id="2.170.130.10">
    <property type="entry name" value="TonB-dependent receptor, plug domain"/>
    <property type="match status" value="1"/>
</dbReference>
<evidence type="ECO:0000313" key="5">
    <source>
        <dbReference type="EMBL" id="SFU74340.1"/>
    </source>
</evidence>
<evidence type="ECO:0000259" key="4">
    <source>
        <dbReference type="Pfam" id="PF07715"/>
    </source>
</evidence>
<dbReference type="InterPro" id="IPR036942">
    <property type="entry name" value="Beta-barrel_TonB_sf"/>
</dbReference>
<dbReference type="GO" id="GO:0009279">
    <property type="term" value="C:cell outer membrane"/>
    <property type="evidence" value="ECO:0007669"/>
    <property type="project" value="UniProtKB-SubCell"/>
</dbReference>